<dbReference type="KEGG" id="tvr:TVD_12325"/>
<dbReference type="InterPro" id="IPR036249">
    <property type="entry name" value="Thioredoxin-like_sf"/>
</dbReference>
<dbReference type="InterPro" id="IPR000866">
    <property type="entry name" value="AhpC/TSA"/>
</dbReference>
<dbReference type="PANTHER" id="PTHR42852:SF17">
    <property type="entry name" value="THIOREDOXIN-LIKE PROTEIN HI_1115"/>
    <property type="match status" value="1"/>
</dbReference>
<dbReference type="AlphaFoldDB" id="A0A0G3GB83"/>
<dbReference type="PROSITE" id="PS00194">
    <property type="entry name" value="THIOREDOXIN_1"/>
    <property type="match status" value="1"/>
</dbReference>
<dbReference type="PATRIC" id="fig|106634.4.peg.2512"/>
<dbReference type="OrthoDB" id="9788279at2"/>
<dbReference type="PROSITE" id="PS51257">
    <property type="entry name" value="PROKAR_LIPOPROTEIN"/>
    <property type="match status" value="1"/>
</dbReference>
<dbReference type="Pfam" id="PF00578">
    <property type="entry name" value="AhpC-TSA"/>
    <property type="match status" value="1"/>
</dbReference>
<dbReference type="EMBL" id="CP011367">
    <property type="protein sequence ID" value="AKJ96091.1"/>
    <property type="molecule type" value="Genomic_DNA"/>
</dbReference>
<accession>A0A0G3GB83</accession>
<dbReference type="STRING" id="106634.TVD_12325"/>
<dbReference type="InterPro" id="IPR013766">
    <property type="entry name" value="Thioredoxin_domain"/>
</dbReference>
<dbReference type="CDD" id="cd02966">
    <property type="entry name" value="TlpA_like_family"/>
    <property type="match status" value="1"/>
</dbReference>
<dbReference type="InterPro" id="IPR017937">
    <property type="entry name" value="Thioredoxin_CS"/>
</dbReference>
<keyword evidence="2" id="KW-1185">Reference proteome</keyword>
<dbReference type="Gene3D" id="3.40.30.10">
    <property type="entry name" value="Glutaredoxin"/>
    <property type="match status" value="1"/>
</dbReference>
<evidence type="ECO:0000313" key="1">
    <source>
        <dbReference type="EMBL" id="AKJ96091.1"/>
    </source>
</evidence>
<dbReference type="GO" id="GO:0015036">
    <property type="term" value="F:disulfide oxidoreductase activity"/>
    <property type="evidence" value="ECO:0007669"/>
    <property type="project" value="UniProtKB-ARBA"/>
</dbReference>
<dbReference type="PANTHER" id="PTHR42852">
    <property type="entry name" value="THIOL:DISULFIDE INTERCHANGE PROTEIN DSBE"/>
    <property type="match status" value="1"/>
</dbReference>
<proteinExistence type="predicted"/>
<dbReference type="PROSITE" id="PS51352">
    <property type="entry name" value="THIOREDOXIN_2"/>
    <property type="match status" value="1"/>
</dbReference>
<evidence type="ECO:0000313" key="2">
    <source>
        <dbReference type="Proteomes" id="UP000064201"/>
    </source>
</evidence>
<dbReference type="RefSeq" id="WP_018168985.1">
    <property type="nucleotide sequence ID" value="NZ_CP011367.1"/>
</dbReference>
<sequence>MKHRKHALAGVVVATASALILTACGDPEPEMDAGATSANAATEVAAEETQGNQRIDFTLPDLAGEERQFSEWDGDLIVLNFWATWCPPCKKEMPLFQDTFDANQEDGFTIVAVAVDEQTATQHFVDDFGIGFPVLIGQDDAVAIGREYGNRIGALPYTVLIDREGTILDTHRGEVEPADLDEWLEAHL</sequence>
<name>A0A0G3GB83_9GAMM</name>
<organism evidence="1 2">
    <name type="scientific">Thioalkalivibrio versutus</name>
    <dbReference type="NCBI Taxonomy" id="106634"/>
    <lineage>
        <taxon>Bacteria</taxon>
        <taxon>Pseudomonadati</taxon>
        <taxon>Pseudomonadota</taxon>
        <taxon>Gammaproteobacteria</taxon>
        <taxon>Chromatiales</taxon>
        <taxon>Ectothiorhodospiraceae</taxon>
        <taxon>Thioalkalivibrio</taxon>
    </lineage>
</organism>
<dbReference type="SUPFAM" id="SSF52833">
    <property type="entry name" value="Thioredoxin-like"/>
    <property type="match status" value="1"/>
</dbReference>
<dbReference type="InterPro" id="IPR050553">
    <property type="entry name" value="Thioredoxin_ResA/DsbE_sf"/>
</dbReference>
<dbReference type="GO" id="GO:0016209">
    <property type="term" value="F:antioxidant activity"/>
    <property type="evidence" value="ECO:0007669"/>
    <property type="project" value="InterPro"/>
</dbReference>
<protein>
    <submittedName>
        <fullName evidence="1">Alkyl hydroperoxide reductase</fullName>
    </submittedName>
</protein>
<gene>
    <name evidence="1" type="ORF">TVD_12325</name>
</gene>
<reference evidence="1 2" key="1">
    <citation type="submission" date="2015-04" db="EMBL/GenBank/DDBJ databases">
        <title>Complete Sequence for the Genome of the Thioalkalivibrio versutus D301.</title>
        <authorList>
            <person name="Mu T."/>
            <person name="Zhou J."/>
            <person name="Xu X."/>
        </authorList>
    </citation>
    <scope>NUCLEOTIDE SEQUENCE [LARGE SCALE GENOMIC DNA]</scope>
    <source>
        <strain evidence="1 2">D301</strain>
    </source>
</reference>
<dbReference type="Proteomes" id="UP000064201">
    <property type="component" value="Chromosome"/>
</dbReference>